<reference evidence="2" key="1">
    <citation type="journal article" date="2021" name="PeerJ">
        <title>Extensive microbial diversity within the chicken gut microbiome revealed by metagenomics and culture.</title>
        <authorList>
            <person name="Gilroy R."/>
            <person name="Ravi A."/>
            <person name="Getino M."/>
            <person name="Pursley I."/>
            <person name="Horton D.L."/>
            <person name="Alikhan N.F."/>
            <person name="Baker D."/>
            <person name="Gharbi K."/>
            <person name="Hall N."/>
            <person name="Watson M."/>
            <person name="Adriaenssens E.M."/>
            <person name="Foster-Nyarko E."/>
            <person name="Jarju S."/>
            <person name="Secka A."/>
            <person name="Antonio M."/>
            <person name="Oren A."/>
            <person name="Chaudhuri R.R."/>
            <person name="La Ragione R."/>
            <person name="Hildebrand F."/>
            <person name="Pallen M.J."/>
        </authorList>
    </citation>
    <scope>NUCLEOTIDE SEQUENCE</scope>
    <source>
        <strain evidence="2">CHK186-1790</strain>
    </source>
</reference>
<keyword evidence="2" id="KW-0012">Acyltransferase</keyword>
<accession>A0A9D2SYX9</accession>
<gene>
    <name evidence="2" type="ORF">H9701_01560</name>
</gene>
<dbReference type="PROSITE" id="PS51186">
    <property type="entry name" value="GNAT"/>
    <property type="match status" value="1"/>
</dbReference>
<evidence type="ECO:0000313" key="2">
    <source>
        <dbReference type="EMBL" id="HJC40227.1"/>
    </source>
</evidence>
<dbReference type="EC" id="2.3.1.-" evidence="2"/>
<feature type="domain" description="N-acetyltransferase" evidence="1">
    <location>
        <begin position="30"/>
        <end position="174"/>
    </location>
</feature>
<dbReference type="InterPro" id="IPR016181">
    <property type="entry name" value="Acyl_CoA_acyltransferase"/>
</dbReference>
<dbReference type="InterPro" id="IPR000182">
    <property type="entry name" value="GNAT_dom"/>
</dbReference>
<dbReference type="Gene3D" id="3.40.630.30">
    <property type="match status" value="1"/>
</dbReference>
<evidence type="ECO:0000259" key="1">
    <source>
        <dbReference type="PROSITE" id="PS51186"/>
    </source>
</evidence>
<dbReference type="PANTHER" id="PTHR39173:SF1">
    <property type="entry name" value="ACETYLTRANSFERASE"/>
    <property type="match status" value="1"/>
</dbReference>
<dbReference type="GO" id="GO:0016747">
    <property type="term" value="F:acyltransferase activity, transferring groups other than amino-acyl groups"/>
    <property type="evidence" value="ECO:0007669"/>
    <property type="project" value="InterPro"/>
</dbReference>
<dbReference type="AlphaFoldDB" id="A0A9D2SYX9"/>
<protein>
    <submittedName>
        <fullName evidence="2">GNAT family N-acetyltransferase</fullName>
        <ecNumber evidence="2">2.3.1.-</ecNumber>
    </submittedName>
</protein>
<name>A0A9D2SYX9_9FIRM</name>
<proteinExistence type="predicted"/>
<sequence>MGDIRLIAPSQTFQTAAEAFKREFFDAGETVIHGSSLLDQMEYSDWLRHVERGQDPATVREGWVPFHTFFAQREEDGRLVGIIDLRHSLDNDFLARYGGHIGYAVRPSERRKGYAGAMLRQVLAFASGALGMESVRLGCYADNLASRRTIASCGGYRVETKPYLDGRPMELWQIDLPDPGKGRGEGDLC</sequence>
<reference evidence="2" key="2">
    <citation type="submission" date="2021-04" db="EMBL/GenBank/DDBJ databases">
        <authorList>
            <person name="Gilroy R."/>
        </authorList>
    </citation>
    <scope>NUCLEOTIDE SEQUENCE</scope>
    <source>
        <strain evidence="2">CHK186-1790</strain>
    </source>
</reference>
<dbReference type="PANTHER" id="PTHR39173">
    <property type="entry name" value="ACETYLTRANSFERASE"/>
    <property type="match status" value="1"/>
</dbReference>
<dbReference type="Proteomes" id="UP000823882">
    <property type="component" value="Unassembled WGS sequence"/>
</dbReference>
<comment type="caution">
    <text evidence="2">The sequence shown here is derived from an EMBL/GenBank/DDBJ whole genome shotgun (WGS) entry which is preliminary data.</text>
</comment>
<dbReference type="Pfam" id="PF13302">
    <property type="entry name" value="Acetyltransf_3"/>
    <property type="match status" value="1"/>
</dbReference>
<dbReference type="CDD" id="cd04301">
    <property type="entry name" value="NAT_SF"/>
    <property type="match status" value="1"/>
</dbReference>
<dbReference type="SUPFAM" id="SSF55729">
    <property type="entry name" value="Acyl-CoA N-acyltransferases (Nat)"/>
    <property type="match status" value="1"/>
</dbReference>
<organism evidence="2 3">
    <name type="scientific">Candidatus Intestinimonas pullistercoris</name>
    <dbReference type="NCBI Taxonomy" id="2838623"/>
    <lineage>
        <taxon>Bacteria</taxon>
        <taxon>Bacillati</taxon>
        <taxon>Bacillota</taxon>
        <taxon>Clostridia</taxon>
        <taxon>Eubacteriales</taxon>
        <taxon>Intestinimonas</taxon>
    </lineage>
</organism>
<evidence type="ECO:0000313" key="3">
    <source>
        <dbReference type="Proteomes" id="UP000823882"/>
    </source>
</evidence>
<keyword evidence="2" id="KW-0808">Transferase</keyword>
<dbReference type="EMBL" id="DWWJ01000027">
    <property type="protein sequence ID" value="HJC40227.1"/>
    <property type="molecule type" value="Genomic_DNA"/>
</dbReference>